<name>A0A3P7JGJ8_STRVU</name>
<keyword evidence="3" id="KW-1185">Reference proteome</keyword>
<evidence type="ECO:0000313" key="3">
    <source>
        <dbReference type="Proteomes" id="UP000270094"/>
    </source>
</evidence>
<dbReference type="AlphaFoldDB" id="A0A3P7JGJ8"/>
<feature type="region of interest" description="Disordered" evidence="1">
    <location>
        <begin position="20"/>
        <end position="43"/>
    </location>
</feature>
<organism evidence="2 3">
    <name type="scientific">Strongylus vulgaris</name>
    <name type="common">Blood worm</name>
    <dbReference type="NCBI Taxonomy" id="40348"/>
    <lineage>
        <taxon>Eukaryota</taxon>
        <taxon>Metazoa</taxon>
        <taxon>Ecdysozoa</taxon>
        <taxon>Nematoda</taxon>
        <taxon>Chromadorea</taxon>
        <taxon>Rhabditida</taxon>
        <taxon>Rhabditina</taxon>
        <taxon>Rhabditomorpha</taxon>
        <taxon>Strongyloidea</taxon>
        <taxon>Strongylidae</taxon>
        <taxon>Strongylus</taxon>
    </lineage>
</organism>
<evidence type="ECO:0000313" key="2">
    <source>
        <dbReference type="EMBL" id="VDM84821.1"/>
    </source>
</evidence>
<sequence>MEYDRPYTTASRVYLPQITNLTPYSGRPKKKKKKKKPKGESIGVYPATPIQIFIDTRKVADIDAQNHENRTFIHVAENPTRKSGNHFSWNPMYYNVINRTIIYKYCK</sequence>
<dbReference type="EMBL" id="UYYB01133551">
    <property type="protein sequence ID" value="VDM84821.1"/>
    <property type="molecule type" value="Genomic_DNA"/>
</dbReference>
<accession>A0A3P7JGJ8</accession>
<protein>
    <submittedName>
        <fullName evidence="2">Uncharacterized protein</fullName>
    </submittedName>
</protein>
<evidence type="ECO:0000256" key="1">
    <source>
        <dbReference type="SAM" id="MobiDB-lite"/>
    </source>
</evidence>
<gene>
    <name evidence="2" type="ORF">SVUK_LOCUS19819</name>
</gene>
<reference evidence="2 3" key="1">
    <citation type="submission" date="2018-11" db="EMBL/GenBank/DDBJ databases">
        <authorList>
            <consortium name="Pathogen Informatics"/>
        </authorList>
    </citation>
    <scope>NUCLEOTIDE SEQUENCE [LARGE SCALE GENOMIC DNA]</scope>
</reference>
<proteinExistence type="predicted"/>
<feature type="compositionally biased region" description="Basic residues" evidence="1">
    <location>
        <begin position="27"/>
        <end position="37"/>
    </location>
</feature>
<dbReference type="Proteomes" id="UP000270094">
    <property type="component" value="Unassembled WGS sequence"/>
</dbReference>